<dbReference type="GO" id="GO:0008168">
    <property type="term" value="F:methyltransferase activity"/>
    <property type="evidence" value="ECO:0007669"/>
    <property type="project" value="UniProtKB-KW"/>
</dbReference>
<evidence type="ECO:0000259" key="1">
    <source>
        <dbReference type="Pfam" id="PF13649"/>
    </source>
</evidence>
<dbReference type="Gene3D" id="3.40.50.150">
    <property type="entry name" value="Vaccinia Virus protein VP39"/>
    <property type="match status" value="1"/>
</dbReference>
<sequence>MDKNSETWHQYYQKVLTKKHSLETENAHQFNRSGCTVAIDCGCGTGSDIAYLAQQGYQVHGFDNNEDAIGLCRDRFADQPSINISLSTFETFRYPQAGVVLAHNSLFFAEPEAFPDTWQSISNSLKTGGVFSGDFMGEKDSWAHGFRIATTPLMKLQVEDLFKDFDIIQFQERDETGPTALGRIKHWHTFSVLAVKKSASN</sequence>
<name>A0AAN0W0J8_9VIBR</name>
<organism evidence="2 3">
    <name type="scientific">Vibrio coralliilyticus</name>
    <dbReference type="NCBI Taxonomy" id="190893"/>
    <lineage>
        <taxon>Bacteria</taxon>
        <taxon>Pseudomonadati</taxon>
        <taxon>Pseudomonadota</taxon>
        <taxon>Gammaproteobacteria</taxon>
        <taxon>Vibrionales</taxon>
        <taxon>Vibrionaceae</taxon>
        <taxon>Vibrio</taxon>
    </lineage>
</organism>
<gene>
    <name evidence="2" type="ORF">IX92_24535</name>
</gene>
<protein>
    <submittedName>
        <fullName evidence="2">SAM-dependent methyltransferase</fullName>
    </submittedName>
</protein>
<feature type="domain" description="Methyltransferase" evidence="1">
    <location>
        <begin position="39"/>
        <end position="129"/>
    </location>
</feature>
<dbReference type="KEGG" id="vcy:IX92_24535"/>
<evidence type="ECO:0000313" key="2">
    <source>
        <dbReference type="EMBL" id="AIW22133.1"/>
    </source>
</evidence>
<dbReference type="InterPro" id="IPR029063">
    <property type="entry name" value="SAM-dependent_MTases_sf"/>
</dbReference>
<dbReference type="SUPFAM" id="SSF53335">
    <property type="entry name" value="S-adenosyl-L-methionine-dependent methyltransferases"/>
    <property type="match status" value="1"/>
</dbReference>
<keyword evidence="2" id="KW-0808">Transferase</keyword>
<dbReference type="Pfam" id="PF13649">
    <property type="entry name" value="Methyltransf_25"/>
    <property type="match status" value="1"/>
</dbReference>
<keyword evidence="3" id="KW-1185">Reference proteome</keyword>
<reference evidence="2 3" key="1">
    <citation type="submission" date="2014-10" db="EMBL/GenBank/DDBJ databases">
        <title>The Complete Genome Sequence for the Shellfish Pathogen Vibrio coralliilyticus RE98 Isolated from a Shellfish Hatchery.</title>
        <authorList>
            <person name="Richards G.P."/>
            <person name="Bono J.L."/>
            <person name="Watson M.A."/>
            <person name="Needleman D.S."/>
        </authorList>
    </citation>
    <scope>NUCLEOTIDE SEQUENCE [LARGE SCALE GENOMIC DNA]</scope>
    <source>
        <strain evidence="2 3">RE98</strain>
    </source>
</reference>
<dbReference type="CDD" id="cd02440">
    <property type="entry name" value="AdoMet_MTases"/>
    <property type="match status" value="1"/>
</dbReference>
<dbReference type="GO" id="GO:0032259">
    <property type="term" value="P:methylation"/>
    <property type="evidence" value="ECO:0007669"/>
    <property type="project" value="UniProtKB-KW"/>
</dbReference>
<proteinExistence type="predicted"/>
<accession>A0AAN0W0J8</accession>
<dbReference type="InterPro" id="IPR041698">
    <property type="entry name" value="Methyltransf_25"/>
</dbReference>
<dbReference type="Proteomes" id="UP000030081">
    <property type="component" value="Chromosome 2"/>
</dbReference>
<dbReference type="RefSeq" id="WP_043010958.1">
    <property type="nucleotide sequence ID" value="NZ_CP009618.1"/>
</dbReference>
<keyword evidence="2" id="KW-0489">Methyltransferase</keyword>
<dbReference type="AlphaFoldDB" id="A0AAN0W0J8"/>
<dbReference type="EMBL" id="CP009618">
    <property type="protein sequence ID" value="AIW22133.1"/>
    <property type="molecule type" value="Genomic_DNA"/>
</dbReference>
<evidence type="ECO:0000313" key="3">
    <source>
        <dbReference type="Proteomes" id="UP000030081"/>
    </source>
</evidence>